<dbReference type="InterPro" id="IPR018163">
    <property type="entry name" value="Thr/Ala-tRNA-synth_IIc_edit"/>
</dbReference>
<dbReference type="Pfam" id="PF07973">
    <property type="entry name" value="tRNA_SAD"/>
    <property type="match status" value="1"/>
</dbReference>
<dbReference type="FunFam" id="3.30.980.10:FF:000004">
    <property type="entry name" value="Alanine--tRNA ligase, cytoplasmic"/>
    <property type="match status" value="1"/>
</dbReference>
<evidence type="ECO:0000256" key="6">
    <source>
        <dbReference type="ARBA" id="ARBA00022840"/>
    </source>
</evidence>
<keyword evidence="3" id="KW-0820">tRNA-binding</keyword>
<comment type="caution">
    <text evidence="11">The sequence shown here is derived from an EMBL/GenBank/DDBJ whole genome shotgun (WGS) entry which is preliminary data.</text>
</comment>
<dbReference type="GO" id="GO:0004813">
    <property type="term" value="F:alanine-tRNA ligase activity"/>
    <property type="evidence" value="ECO:0007669"/>
    <property type="project" value="UniProtKB-EC"/>
</dbReference>
<evidence type="ECO:0000313" key="11">
    <source>
        <dbReference type="EMBL" id="OGZ60860.1"/>
    </source>
</evidence>
<dbReference type="GO" id="GO:0000049">
    <property type="term" value="F:tRNA binding"/>
    <property type="evidence" value="ECO:0007669"/>
    <property type="project" value="UniProtKB-KW"/>
</dbReference>
<dbReference type="PROSITE" id="PS50860">
    <property type="entry name" value="AA_TRNA_LIGASE_II_ALA"/>
    <property type="match status" value="1"/>
</dbReference>
<dbReference type="Proteomes" id="UP000178835">
    <property type="component" value="Unassembled WGS sequence"/>
</dbReference>
<feature type="domain" description="Alanyl-transfer RNA synthetases family profile" evidence="10">
    <location>
        <begin position="1"/>
        <end position="572"/>
    </location>
</feature>
<evidence type="ECO:0000256" key="7">
    <source>
        <dbReference type="ARBA" id="ARBA00022884"/>
    </source>
</evidence>
<evidence type="ECO:0000256" key="1">
    <source>
        <dbReference type="ARBA" id="ARBA00008226"/>
    </source>
</evidence>
<dbReference type="Pfam" id="PF01411">
    <property type="entry name" value="tRNA-synt_2c"/>
    <property type="match status" value="1"/>
</dbReference>
<evidence type="ECO:0000256" key="3">
    <source>
        <dbReference type="ARBA" id="ARBA00022555"/>
    </source>
</evidence>
<dbReference type="InterPro" id="IPR050058">
    <property type="entry name" value="Ala-tRNA_ligase"/>
</dbReference>
<accession>A0A1G2HEZ1</accession>
<dbReference type="PRINTS" id="PR00980">
    <property type="entry name" value="TRNASYNTHALA"/>
</dbReference>
<dbReference type="NCBIfam" id="NF002436">
    <property type="entry name" value="PRK01584.1"/>
    <property type="match status" value="1"/>
</dbReference>
<dbReference type="SUPFAM" id="SSF101353">
    <property type="entry name" value="Putative anticodon-binding domain of alanyl-tRNA synthetase (AlaRS)"/>
    <property type="match status" value="1"/>
</dbReference>
<keyword evidence="8" id="KW-0648">Protein biosynthesis</keyword>
<evidence type="ECO:0000256" key="2">
    <source>
        <dbReference type="ARBA" id="ARBA00013168"/>
    </source>
</evidence>
<dbReference type="EC" id="6.1.1.7" evidence="2"/>
<keyword evidence="6" id="KW-0067">ATP-binding</keyword>
<gene>
    <name evidence="11" type="ORF">A2919_02315</name>
</gene>
<proteinExistence type="inferred from homology"/>
<dbReference type="GO" id="GO:0005737">
    <property type="term" value="C:cytoplasm"/>
    <property type="evidence" value="ECO:0007669"/>
    <property type="project" value="InterPro"/>
</dbReference>
<dbReference type="Gene3D" id="3.30.980.10">
    <property type="entry name" value="Threonyl-trna Synthetase, Chain A, domain 2"/>
    <property type="match status" value="1"/>
</dbReference>
<dbReference type="SUPFAM" id="SSF55186">
    <property type="entry name" value="ThrRS/AlaRS common domain"/>
    <property type="match status" value="1"/>
</dbReference>
<protein>
    <recommendedName>
        <fullName evidence="2">alanine--tRNA ligase</fullName>
        <ecNumber evidence="2">6.1.1.7</ecNumber>
    </recommendedName>
</protein>
<evidence type="ECO:0000256" key="9">
    <source>
        <dbReference type="ARBA" id="ARBA00023146"/>
    </source>
</evidence>
<keyword evidence="4" id="KW-0436">Ligase</keyword>
<dbReference type="InterPro" id="IPR018162">
    <property type="entry name" value="Ala-tRNA-ligase_IIc_anticod-bd"/>
</dbReference>
<dbReference type="InterPro" id="IPR002318">
    <property type="entry name" value="Ala-tRNA-lgiase_IIc"/>
</dbReference>
<evidence type="ECO:0000259" key="10">
    <source>
        <dbReference type="PROSITE" id="PS50860"/>
    </source>
</evidence>
<keyword evidence="9" id="KW-0030">Aminoacyl-tRNA synthetase</keyword>
<dbReference type="CDD" id="cd00673">
    <property type="entry name" value="AlaRS_core"/>
    <property type="match status" value="1"/>
</dbReference>
<dbReference type="InterPro" id="IPR045864">
    <property type="entry name" value="aa-tRNA-synth_II/BPL/LPL"/>
</dbReference>
<dbReference type="GO" id="GO:0005524">
    <property type="term" value="F:ATP binding"/>
    <property type="evidence" value="ECO:0007669"/>
    <property type="project" value="UniProtKB-KW"/>
</dbReference>
<dbReference type="InterPro" id="IPR018165">
    <property type="entry name" value="Ala-tRNA-synth_IIc_core"/>
</dbReference>
<evidence type="ECO:0000256" key="8">
    <source>
        <dbReference type="ARBA" id="ARBA00022917"/>
    </source>
</evidence>
<dbReference type="AlphaFoldDB" id="A0A1G2HEZ1"/>
<dbReference type="PANTHER" id="PTHR11777:SF9">
    <property type="entry name" value="ALANINE--TRNA LIGASE, CYTOPLASMIC"/>
    <property type="match status" value="1"/>
</dbReference>
<sequence>MKSQEIREKFINFFKERGHAVVPSSSLIPDDPSVLLTTAGMQQFKPYFMGKADSVRDFGSKNTVSIQKSFRTSDIDEIGDESHLTFFEMLGNFSFGGYFKEEAIKYAHELLKEYGLKIQYVTIFEGDDIVPKDERSREIWKEMGVKDIRELPKSDNFWGPTGNEGPCGPTTEIFVNDVEIWNLVFNEYYCKSDGSLEKLETPGVDTGMGLERLAVVLQGKKHIFETDLFSPIMDLLPRGMDERVKRIIADHLRSVSFLVTDGVRPSNKEAGYILRRLMRRVMVYADILNGKEKGEELKHQDIFGVIEDNYKGFYPEIDKEGIGYVFEEEKEKFGAAMRRGLRELEKMDNVSAQDAFRLYESYGLPYEATKEVAGGKAKHLNREEFEKEFEKHRAKSREGQEAKFGGHGLLLDTGELKARDEDEVKIVTRLHTATHLLQAALREILGPQVKQAGSDITAERARFDFSYDRKLEDDQIKKVEDWINDKIERKLDVKFEEIPYEEAVKIGALYFEKEKYPATVKVYAVIDEKGNAVSKELCGGPHVKNTGEMGVFRIEKQESIGAGIRRIRAVLK</sequence>
<dbReference type="SUPFAM" id="SSF55681">
    <property type="entry name" value="Class II aaRS and biotin synthetases"/>
    <property type="match status" value="1"/>
</dbReference>
<evidence type="ECO:0000313" key="12">
    <source>
        <dbReference type="Proteomes" id="UP000178835"/>
    </source>
</evidence>
<evidence type="ECO:0000256" key="4">
    <source>
        <dbReference type="ARBA" id="ARBA00022598"/>
    </source>
</evidence>
<organism evidence="11 12">
    <name type="scientific">Candidatus Spechtbacteria bacterium RIFCSPLOWO2_01_FULL_43_12</name>
    <dbReference type="NCBI Taxonomy" id="1802162"/>
    <lineage>
        <taxon>Bacteria</taxon>
        <taxon>Candidatus Spechtiibacteriota</taxon>
    </lineage>
</organism>
<keyword evidence="7" id="KW-0694">RNA-binding</keyword>
<comment type="similarity">
    <text evidence="1">Belongs to the class-II aminoacyl-tRNA synthetase family.</text>
</comment>
<name>A0A1G2HEZ1_9BACT</name>
<dbReference type="GO" id="GO:0002161">
    <property type="term" value="F:aminoacyl-tRNA deacylase activity"/>
    <property type="evidence" value="ECO:0007669"/>
    <property type="project" value="TreeGrafter"/>
</dbReference>
<reference evidence="11 12" key="1">
    <citation type="journal article" date="2016" name="Nat. Commun.">
        <title>Thousands of microbial genomes shed light on interconnected biogeochemical processes in an aquifer system.</title>
        <authorList>
            <person name="Anantharaman K."/>
            <person name="Brown C.T."/>
            <person name="Hug L.A."/>
            <person name="Sharon I."/>
            <person name="Castelle C.J."/>
            <person name="Probst A.J."/>
            <person name="Thomas B.C."/>
            <person name="Singh A."/>
            <person name="Wilkins M.J."/>
            <person name="Karaoz U."/>
            <person name="Brodie E.L."/>
            <person name="Williams K.H."/>
            <person name="Hubbard S.S."/>
            <person name="Banfield J.F."/>
        </authorList>
    </citation>
    <scope>NUCLEOTIDE SEQUENCE [LARGE SCALE GENOMIC DNA]</scope>
</reference>
<keyword evidence="5" id="KW-0547">Nucleotide-binding</keyword>
<dbReference type="PANTHER" id="PTHR11777">
    <property type="entry name" value="ALANYL-TRNA SYNTHETASE"/>
    <property type="match status" value="1"/>
</dbReference>
<dbReference type="GO" id="GO:0006419">
    <property type="term" value="P:alanyl-tRNA aminoacylation"/>
    <property type="evidence" value="ECO:0007669"/>
    <property type="project" value="InterPro"/>
</dbReference>
<dbReference type="InterPro" id="IPR018164">
    <property type="entry name" value="Ala-tRNA-synth_IIc_N"/>
</dbReference>
<dbReference type="InterPro" id="IPR012947">
    <property type="entry name" value="tRNA_SAD"/>
</dbReference>
<dbReference type="SMART" id="SM00863">
    <property type="entry name" value="tRNA_SAD"/>
    <property type="match status" value="1"/>
</dbReference>
<evidence type="ECO:0000256" key="5">
    <source>
        <dbReference type="ARBA" id="ARBA00022741"/>
    </source>
</evidence>
<dbReference type="Gene3D" id="3.30.930.10">
    <property type="entry name" value="Bira Bifunctional Protein, Domain 2"/>
    <property type="match status" value="1"/>
</dbReference>
<dbReference type="Gene3D" id="3.30.54.20">
    <property type="match status" value="1"/>
</dbReference>
<dbReference type="EMBL" id="MHOH01000011">
    <property type="protein sequence ID" value="OGZ60860.1"/>
    <property type="molecule type" value="Genomic_DNA"/>
</dbReference>